<accession>A6GAF4</accession>
<name>A6GAF4_9BACT</name>
<dbReference type="RefSeq" id="WP_006973696.1">
    <property type="nucleotide sequence ID" value="NZ_ABCS01000051.1"/>
</dbReference>
<feature type="chain" id="PRO_5002697238" description="Lipoprotein" evidence="1">
    <location>
        <begin position="24"/>
        <end position="149"/>
    </location>
</feature>
<evidence type="ECO:0000256" key="1">
    <source>
        <dbReference type="SAM" id="SignalP"/>
    </source>
</evidence>
<dbReference type="Proteomes" id="UP000005801">
    <property type="component" value="Unassembled WGS sequence"/>
</dbReference>
<keyword evidence="1" id="KW-0732">Signal</keyword>
<dbReference type="AlphaFoldDB" id="A6GAF4"/>
<gene>
    <name evidence="2" type="ORF">PPSIR1_30706</name>
</gene>
<feature type="signal peptide" evidence="1">
    <location>
        <begin position="1"/>
        <end position="23"/>
    </location>
</feature>
<dbReference type="PROSITE" id="PS51257">
    <property type="entry name" value="PROKAR_LIPOPROTEIN"/>
    <property type="match status" value="1"/>
</dbReference>
<protein>
    <recommendedName>
        <fullName evidence="4">Lipoprotein</fullName>
    </recommendedName>
</protein>
<comment type="caution">
    <text evidence="2">The sequence shown here is derived from an EMBL/GenBank/DDBJ whole genome shotgun (WGS) entry which is preliminary data.</text>
</comment>
<dbReference type="EMBL" id="ABCS01000051">
    <property type="protein sequence ID" value="EDM77142.1"/>
    <property type="molecule type" value="Genomic_DNA"/>
</dbReference>
<organism evidence="2 3">
    <name type="scientific">Plesiocystis pacifica SIR-1</name>
    <dbReference type="NCBI Taxonomy" id="391625"/>
    <lineage>
        <taxon>Bacteria</taxon>
        <taxon>Pseudomonadati</taxon>
        <taxon>Myxococcota</taxon>
        <taxon>Polyangia</taxon>
        <taxon>Nannocystales</taxon>
        <taxon>Nannocystaceae</taxon>
        <taxon>Plesiocystis</taxon>
    </lineage>
</organism>
<evidence type="ECO:0000313" key="3">
    <source>
        <dbReference type="Proteomes" id="UP000005801"/>
    </source>
</evidence>
<evidence type="ECO:0000313" key="2">
    <source>
        <dbReference type="EMBL" id="EDM77142.1"/>
    </source>
</evidence>
<evidence type="ECO:0008006" key="4">
    <source>
        <dbReference type="Google" id="ProtNLM"/>
    </source>
</evidence>
<proteinExistence type="predicted"/>
<dbReference type="STRING" id="391625.PPSIR1_30706"/>
<keyword evidence="3" id="KW-1185">Reference proteome</keyword>
<sequence length="149" mass="16048">MTRTRFARLLSACSLLVGLSACGPEALGPDETFRGVELEDLEPGQCAPLHEGIEAVTAEKWRVAKGLPEGIVIDDHLLLTSVFEDNVMLRVSGPATSEGEVLMVETATAIYNHPLLDDPCDGFCDGICIDGECYMNIPPYSVTVEGICY</sequence>
<reference evidence="2 3" key="1">
    <citation type="submission" date="2007-06" db="EMBL/GenBank/DDBJ databases">
        <authorList>
            <person name="Shimkets L."/>
            <person name="Ferriera S."/>
            <person name="Johnson J."/>
            <person name="Kravitz S."/>
            <person name="Beeson K."/>
            <person name="Sutton G."/>
            <person name="Rogers Y.-H."/>
            <person name="Friedman R."/>
            <person name="Frazier M."/>
            <person name="Venter J.C."/>
        </authorList>
    </citation>
    <scope>NUCLEOTIDE SEQUENCE [LARGE SCALE GENOMIC DNA]</scope>
    <source>
        <strain evidence="2 3">SIR-1</strain>
    </source>
</reference>